<proteinExistence type="predicted"/>
<sequence>MVGTLANPSNPDAARRRAVRRRISLVAVLALITMGLVGCGDPDDDDGGGGYVAVHLTVPGPGPVAA</sequence>
<comment type="caution">
    <text evidence="1">The sequence shown here is derived from an EMBL/GenBank/DDBJ whole genome shotgun (WGS) entry which is preliminary data.</text>
</comment>
<dbReference type="RefSeq" id="WP_142026302.1">
    <property type="nucleotide sequence ID" value="NZ_VFQE01000001.1"/>
</dbReference>
<keyword evidence="2" id="KW-1185">Reference proteome</keyword>
<protein>
    <submittedName>
        <fullName evidence="1">Uncharacterized protein</fullName>
    </submittedName>
</protein>
<evidence type="ECO:0000313" key="2">
    <source>
        <dbReference type="Proteomes" id="UP000319865"/>
    </source>
</evidence>
<dbReference type="AlphaFoldDB" id="A0A543PIF4"/>
<gene>
    <name evidence="1" type="ORF">FHU33_3329</name>
</gene>
<evidence type="ECO:0000313" key="1">
    <source>
        <dbReference type="EMBL" id="TQN43861.1"/>
    </source>
</evidence>
<name>A0A543PIF4_9ACTN</name>
<dbReference type="Proteomes" id="UP000319865">
    <property type="component" value="Unassembled WGS sequence"/>
</dbReference>
<reference evidence="1 2" key="1">
    <citation type="submission" date="2019-06" db="EMBL/GenBank/DDBJ databases">
        <title>Sequencing the genomes of 1000 actinobacteria strains.</title>
        <authorList>
            <person name="Klenk H.-P."/>
        </authorList>
    </citation>
    <scope>NUCLEOTIDE SEQUENCE [LARGE SCALE GENOMIC DNA]</scope>
    <source>
        <strain evidence="1 2">DSM 46837</strain>
    </source>
</reference>
<organism evidence="1 2">
    <name type="scientific">Blastococcus colisei</name>
    <dbReference type="NCBI Taxonomy" id="1564162"/>
    <lineage>
        <taxon>Bacteria</taxon>
        <taxon>Bacillati</taxon>
        <taxon>Actinomycetota</taxon>
        <taxon>Actinomycetes</taxon>
        <taxon>Geodermatophilales</taxon>
        <taxon>Geodermatophilaceae</taxon>
        <taxon>Blastococcus</taxon>
    </lineage>
</organism>
<dbReference type="EMBL" id="VFQE01000001">
    <property type="protein sequence ID" value="TQN43861.1"/>
    <property type="molecule type" value="Genomic_DNA"/>
</dbReference>
<accession>A0A543PIF4</accession>